<reference evidence="2 3" key="1">
    <citation type="submission" date="2024-06" db="EMBL/GenBank/DDBJ databases">
        <authorList>
            <person name="Kraege A."/>
            <person name="Thomma B."/>
        </authorList>
    </citation>
    <scope>NUCLEOTIDE SEQUENCE [LARGE SCALE GENOMIC DNA]</scope>
</reference>
<evidence type="ECO:0000256" key="1">
    <source>
        <dbReference type="SAM" id="MobiDB-lite"/>
    </source>
</evidence>
<feature type="compositionally biased region" description="Low complexity" evidence="1">
    <location>
        <begin position="77"/>
        <end position="101"/>
    </location>
</feature>
<feature type="compositionally biased region" description="Basic and acidic residues" evidence="1">
    <location>
        <begin position="570"/>
        <end position="595"/>
    </location>
</feature>
<feature type="compositionally biased region" description="Polar residues" evidence="1">
    <location>
        <begin position="311"/>
        <end position="321"/>
    </location>
</feature>
<name>A0ABP1FQS4_9CHLO</name>
<dbReference type="EMBL" id="CAXHTA020000003">
    <property type="protein sequence ID" value="CAL5220402.1"/>
    <property type="molecule type" value="Genomic_DNA"/>
</dbReference>
<feature type="compositionally biased region" description="Polar residues" evidence="1">
    <location>
        <begin position="480"/>
        <end position="496"/>
    </location>
</feature>
<gene>
    <name evidence="2" type="primary">g2412</name>
    <name evidence="2" type="ORF">VP750_LOCUS2061</name>
</gene>
<feature type="compositionally biased region" description="Polar residues" evidence="1">
    <location>
        <begin position="178"/>
        <end position="192"/>
    </location>
</feature>
<sequence length="623" mass="67212">MLAVKRRPAFLDQFADDMPLTRSIKQRLEEHEELDLCHRSGGPSTDNFLQLEGKDAQKGHTPSFALAADGSSTALRRSANAASSSEADATVSSANNNNSTSIPALPPGSPVTRSRSQSQQALFEQDQQQEQQQQPQSREGLPTRQSIRAASPKSRRVRFSDGPLQERYGTPDGHPSHEGQTARQRRSLNTSYPVDLTPHSIRMLEQELGESYRLSINRLKRRHAPEHITACNHALSLVGLLPRVSRPREYVTNPKPAPKPRQTPAGLPPLRVLRPRPTVEESDDSGDESYMHDPDSPTSSSTLSNDAGGPTQRSLRSTASSMDGPKAAWTANSGGVRHGAARSISGSRRKSTAPSRARPQSPLRGTNFAVRQDRPSEPLSPPQEQVMKQPASPRTPKHGRGPFGRAASPRKVQLRPGTAQAAAGAESPERSAPSAPRPSRAAGQPVPPIFQSPRKRPSSLTVAEDGPPSCPPRSPRRQRALSTWNSSSLPGSMSNALKPSAMFALPTPLPQQQPFLLRSSSVKANLAKAVEFQHASEKGSSSDLAKQACQPGSSAAAEQPAGSADMAKQAPDEAPKMGRRLRSADSLRRWERASDGEEAAPSLRAAIYESIVSHTRLLRSSSQ</sequence>
<feature type="compositionally biased region" description="Low complexity" evidence="1">
    <location>
        <begin position="116"/>
        <end position="139"/>
    </location>
</feature>
<feature type="region of interest" description="Disordered" evidence="1">
    <location>
        <begin position="77"/>
        <end position="194"/>
    </location>
</feature>
<keyword evidence="3" id="KW-1185">Reference proteome</keyword>
<evidence type="ECO:0000313" key="2">
    <source>
        <dbReference type="EMBL" id="CAL5220402.1"/>
    </source>
</evidence>
<proteinExistence type="predicted"/>
<accession>A0ABP1FQS4</accession>
<feature type="region of interest" description="Disordered" evidence="1">
    <location>
        <begin position="248"/>
        <end position="496"/>
    </location>
</feature>
<comment type="caution">
    <text evidence="2">The sequence shown here is derived from an EMBL/GenBank/DDBJ whole genome shotgun (WGS) entry which is preliminary data.</text>
</comment>
<evidence type="ECO:0000313" key="3">
    <source>
        <dbReference type="Proteomes" id="UP001497392"/>
    </source>
</evidence>
<dbReference type="Proteomes" id="UP001497392">
    <property type="component" value="Unassembled WGS sequence"/>
</dbReference>
<feature type="compositionally biased region" description="Low complexity" evidence="1">
    <location>
        <begin position="421"/>
        <end position="443"/>
    </location>
</feature>
<organism evidence="2 3">
    <name type="scientific">Coccomyxa viridis</name>
    <dbReference type="NCBI Taxonomy" id="1274662"/>
    <lineage>
        <taxon>Eukaryota</taxon>
        <taxon>Viridiplantae</taxon>
        <taxon>Chlorophyta</taxon>
        <taxon>core chlorophytes</taxon>
        <taxon>Trebouxiophyceae</taxon>
        <taxon>Trebouxiophyceae incertae sedis</taxon>
        <taxon>Coccomyxaceae</taxon>
        <taxon>Coccomyxa</taxon>
    </lineage>
</organism>
<protein>
    <submittedName>
        <fullName evidence="2">G2412 protein</fullName>
    </submittedName>
</protein>
<feature type="region of interest" description="Disordered" evidence="1">
    <location>
        <begin position="534"/>
        <end position="603"/>
    </location>
</feature>